<gene>
    <name evidence="8" type="ORF">PRRU23_23740</name>
</gene>
<dbReference type="GO" id="GO:0051536">
    <property type="term" value="F:iron-sulfur cluster binding"/>
    <property type="evidence" value="ECO:0007669"/>
    <property type="project" value="UniProtKB-KW"/>
</dbReference>
<evidence type="ECO:0000313" key="8">
    <source>
        <dbReference type="EMBL" id="GJG28674.1"/>
    </source>
</evidence>
<dbReference type="GO" id="GO:0016491">
    <property type="term" value="F:oxidoreductase activity"/>
    <property type="evidence" value="ECO:0007669"/>
    <property type="project" value="InterPro"/>
</dbReference>
<dbReference type="Proteomes" id="UP000887043">
    <property type="component" value="Unassembled WGS sequence"/>
</dbReference>
<dbReference type="PANTHER" id="PTHR43273:SF3">
    <property type="entry name" value="ANAEROBIC SULFATASE-MATURATING ENZYME HOMOLOG ASLB-RELATED"/>
    <property type="match status" value="1"/>
</dbReference>
<reference evidence="8" key="1">
    <citation type="submission" date="2021-08" db="EMBL/GenBank/DDBJ databases">
        <title>Prevotella lacticifex sp. nov., isolated from rumen of cow.</title>
        <authorList>
            <person name="Shinkai T."/>
            <person name="Ikeyama N."/>
            <person name="Kumagai M."/>
            <person name="Ohmori H."/>
            <person name="Sakamoto M."/>
            <person name="Ohkuma M."/>
            <person name="Mitsumori M."/>
        </authorList>
    </citation>
    <scope>NUCLEOTIDE SEQUENCE</scope>
    <source>
        <strain evidence="8">DSM 11371</strain>
    </source>
</reference>
<evidence type="ECO:0000256" key="4">
    <source>
        <dbReference type="ARBA" id="ARBA00023004"/>
    </source>
</evidence>
<dbReference type="Gene3D" id="3.20.20.70">
    <property type="entry name" value="Aldolase class I"/>
    <property type="match status" value="1"/>
</dbReference>
<dbReference type="SUPFAM" id="SSF102114">
    <property type="entry name" value="Radical SAM enzymes"/>
    <property type="match status" value="1"/>
</dbReference>
<evidence type="ECO:0000256" key="5">
    <source>
        <dbReference type="ARBA" id="ARBA00023014"/>
    </source>
</evidence>
<sequence>MYHIVINTTLDCNLRCWYCYESKFKGSQIKVDILEAIKKNIELHYHKEAYEILKLSFFGGEPFMNFKAIKQVLSFAQEFCLANRIKLTADFTTNATLINKNIVDYLKNFNCMFQITLDGNCEQHNKVKVLKGIDTFQLAIDNIHQIENNIPESKIWVRINYDADTLKNIDSIFAKLNDLNRKKVYIMLRKIWQVPSCDICSEDLLSVIQKGIDLGFILDCYPLNPRRMCFAEYKNQVLINFDGKVFKCSTISAFDDAHSLGKLNTVDGSIEWENKKIQSYDETLSSKRCENCPLFGTCYGACTQKLLKNRNDNFCILDGLGLSIEQFLMYNFKLSLLHKKIFG</sequence>
<organism evidence="8 9">
    <name type="scientific">Segatella bryantii</name>
    <name type="common">Prevotella bryantii</name>
    <dbReference type="NCBI Taxonomy" id="77095"/>
    <lineage>
        <taxon>Bacteria</taxon>
        <taxon>Pseudomonadati</taxon>
        <taxon>Bacteroidota</taxon>
        <taxon>Bacteroidia</taxon>
        <taxon>Bacteroidales</taxon>
        <taxon>Prevotellaceae</taxon>
        <taxon>Segatella</taxon>
    </lineage>
</organism>
<feature type="domain" description="Radical SAM core" evidence="7">
    <location>
        <begin position="6"/>
        <end position="152"/>
    </location>
</feature>
<evidence type="ECO:0000256" key="2">
    <source>
        <dbReference type="ARBA" id="ARBA00022691"/>
    </source>
</evidence>
<name>A0AA37MMD0_SEGBR</name>
<dbReference type="InterPro" id="IPR013785">
    <property type="entry name" value="Aldolase_TIM"/>
</dbReference>
<accession>A0AA37MMD0</accession>
<keyword evidence="3" id="KW-0479">Metal-binding</keyword>
<dbReference type="SFLD" id="SFLDS00029">
    <property type="entry name" value="Radical_SAM"/>
    <property type="match status" value="1"/>
</dbReference>
<comment type="cofactor">
    <cofactor evidence="1">
        <name>[4Fe-4S] cluster</name>
        <dbReference type="ChEBI" id="CHEBI:49883"/>
    </cofactor>
</comment>
<dbReference type="CDD" id="cd01335">
    <property type="entry name" value="Radical_SAM"/>
    <property type="match status" value="1"/>
</dbReference>
<dbReference type="InterPro" id="IPR023885">
    <property type="entry name" value="4Fe4S-binding_SPASM_dom"/>
</dbReference>
<evidence type="ECO:0000313" key="9">
    <source>
        <dbReference type="Proteomes" id="UP000887043"/>
    </source>
</evidence>
<keyword evidence="4" id="KW-0408">Iron</keyword>
<evidence type="ECO:0000256" key="6">
    <source>
        <dbReference type="ARBA" id="ARBA00023601"/>
    </source>
</evidence>
<proteinExistence type="inferred from homology"/>
<dbReference type="NCBIfam" id="TIGR04085">
    <property type="entry name" value="rSAM_more_4Fe4S"/>
    <property type="match status" value="1"/>
</dbReference>
<comment type="similarity">
    <text evidence="6">Belongs to the radical SAM superfamily. Anaerobic sulfatase-maturating enzyme family.</text>
</comment>
<dbReference type="GO" id="GO:0046872">
    <property type="term" value="F:metal ion binding"/>
    <property type="evidence" value="ECO:0007669"/>
    <property type="project" value="UniProtKB-KW"/>
</dbReference>
<dbReference type="EMBL" id="BPTR01000001">
    <property type="protein sequence ID" value="GJG28674.1"/>
    <property type="molecule type" value="Genomic_DNA"/>
</dbReference>
<comment type="caution">
    <text evidence="8">The sequence shown here is derived from an EMBL/GenBank/DDBJ whole genome shotgun (WGS) entry which is preliminary data.</text>
</comment>
<keyword evidence="5" id="KW-0411">Iron-sulfur</keyword>
<dbReference type="InterPro" id="IPR007197">
    <property type="entry name" value="rSAM"/>
</dbReference>
<keyword evidence="2" id="KW-0949">S-adenosyl-L-methionine</keyword>
<dbReference type="InterPro" id="IPR023867">
    <property type="entry name" value="Sulphatase_maturase_rSAM"/>
</dbReference>
<dbReference type="SFLD" id="SFLDG01067">
    <property type="entry name" value="SPASM/twitch_domain_containing"/>
    <property type="match status" value="1"/>
</dbReference>
<evidence type="ECO:0000259" key="7">
    <source>
        <dbReference type="Pfam" id="PF04055"/>
    </source>
</evidence>
<dbReference type="Pfam" id="PF04055">
    <property type="entry name" value="Radical_SAM"/>
    <property type="match status" value="1"/>
</dbReference>
<protein>
    <submittedName>
        <fullName evidence="8">Radical SAM/SPASM domain-containing protein</fullName>
    </submittedName>
</protein>
<evidence type="ECO:0000256" key="3">
    <source>
        <dbReference type="ARBA" id="ARBA00022723"/>
    </source>
</evidence>
<dbReference type="RefSeq" id="WP_006283787.1">
    <property type="nucleotide sequence ID" value="NZ_BPTR01000001.1"/>
</dbReference>
<dbReference type="PANTHER" id="PTHR43273">
    <property type="entry name" value="ANAEROBIC SULFATASE-MATURATING ENZYME HOMOLOG ASLB-RELATED"/>
    <property type="match status" value="1"/>
</dbReference>
<evidence type="ECO:0000256" key="1">
    <source>
        <dbReference type="ARBA" id="ARBA00001966"/>
    </source>
</evidence>
<dbReference type="InterPro" id="IPR058240">
    <property type="entry name" value="rSAM_sf"/>
</dbReference>
<dbReference type="AlphaFoldDB" id="A0AA37MMD0"/>